<gene>
    <name evidence="1" type="ORF">PENANT_c012G00212</name>
</gene>
<organism evidence="1 2">
    <name type="scientific">Penicillium antarcticum</name>
    <dbReference type="NCBI Taxonomy" id="416450"/>
    <lineage>
        <taxon>Eukaryota</taxon>
        <taxon>Fungi</taxon>
        <taxon>Dikarya</taxon>
        <taxon>Ascomycota</taxon>
        <taxon>Pezizomycotina</taxon>
        <taxon>Eurotiomycetes</taxon>
        <taxon>Eurotiomycetidae</taxon>
        <taxon>Eurotiales</taxon>
        <taxon>Aspergillaceae</taxon>
        <taxon>Penicillium</taxon>
    </lineage>
</organism>
<comment type="caution">
    <text evidence="1">The sequence shown here is derived from an EMBL/GenBank/DDBJ whole genome shotgun (WGS) entry which is preliminary data.</text>
</comment>
<dbReference type="Proteomes" id="UP000191672">
    <property type="component" value="Unassembled WGS sequence"/>
</dbReference>
<name>A0A1V6Q629_9EURO</name>
<reference evidence="2" key="1">
    <citation type="journal article" date="2017" name="Nat. Microbiol.">
        <title>Global analysis of biosynthetic gene clusters reveals vast potential of secondary metabolite production in Penicillium species.</title>
        <authorList>
            <person name="Nielsen J.C."/>
            <person name="Grijseels S."/>
            <person name="Prigent S."/>
            <person name="Ji B."/>
            <person name="Dainat J."/>
            <person name="Nielsen K.F."/>
            <person name="Frisvad J.C."/>
            <person name="Workman M."/>
            <person name="Nielsen J."/>
        </authorList>
    </citation>
    <scope>NUCLEOTIDE SEQUENCE [LARGE SCALE GENOMIC DNA]</scope>
    <source>
        <strain evidence="2">IBT 31811</strain>
    </source>
</reference>
<keyword evidence="2" id="KW-1185">Reference proteome</keyword>
<dbReference type="EMBL" id="MDYN01000012">
    <property type="protein sequence ID" value="OQD84705.1"/>
    <property type="molecule type" value="Genomic_DNA"/>
</dbReference>
<protein>
    <submittedName>
        <fullName evidence="1">Uncharacterized protein</fullName>
    </submittedName>
</protein>
<evidence type="ECO:0000313" key="1">
    <source>
        <dbReference type="EMBL" id="OQD84705.1"/>
    </source>
</evidence>
<evidence type="ECO:0000313" key="2">
    <source>
        <dbReference type="Proteomes" id="UP000191672"/>
    </source>
</evidence>
<proteinExistence type="predicted"/>
<sequence>MARKSMFIQVNNGQDGEYYLEPIDNMWWVAVSTPGRMDNPRIRLRSDRELLEYVMECIADGDCFIADEPLHHTTGGWLCMPVPIREGQERKQIYQDAEDLAEYFANEIGSRKMRVDRKALWHSHPEFDMEDSLIVPTQVILPGEDASRVRKYPVCFGDVPPPPRSVDITSLSSRLQTMEPHNANSKNIADASIRFEDILGRLEEPHLNDQETEEYLAEIGLQFSKLSNLLLEDGYVTSREMQDTFPMTDEALENITDSFNNLQVFAGPAKIHAPIARRFDHAERMPQCSERWEAMTQAVYDGDLDDNDVNMLLKEREIEYAELDPLIESDRQDRAAKMKDEEMEF</sequence>
<dbReference type="AlphaFoldDB" id="A0A1V6Q629"/>
<accession>A0A1V6Q629</accession>